<name>A0A1E7WJH0_9BURK</name>
<evidence type="ECO:0000313" key="1">
    <source>
        <dbReference type="EMBL" id="OEZ98778.1"/>
    </source>
</evidence>
<evidence type="ECO:0008006" key="3">
    <source>
        <dbReference type="Google" id="ProtNLM"/>
    </source>
</evidence>
<dbReference type="EMBL" id="LROM01000090">
    <property type="protein sequence ID" value="OEZ98778.1"/>
    <property type="molecule type" value="Genomic_DNA"/>
</dbReference>
<dbReference type="PATRIC" id="fig|762836.4.peg.3049"/>
<accession>A0A1E7WJH0</accession>
<proteinExistence type="predicted"/>
<protein>
    <recommendedName>
        <fullName evidence="3">Ribbon-helix-helix protein CopG domain-containing protein</fullName>
    </recommendedName>
</protein>
<sequence length="67" mass="7678">MKNVSIARRTAKGVTTKPLGVRLTSDEVDEVEGYAEKLERSRAWFLRFLILRGLADYKRELASKSIH</sequence>
<evidence type="ECO:0000313" key="2">
    <source>
        <dbReference type="Proteomes" id="UP000175989"/>
    </source>
</evidence>
<comment type="caution">
    <text evidence="1">The sequence shown here is derived from an EMBL/GenBank/DDBJ whole genome shotgun (WGS) entry which is preliminary data.</text>
</comment>
<gene>
    <name evidence="1" type="ORF">DUPY_29580</name>
</gene>
<dbReference type="Proteomes" id="UP000175989">
    <property type="component" value="Unassembled WGS sequence"/>
</dbReference>
<organism evidence="1 2">
    <name type="scientific">Duganella phyllosphaerae</name>
    <dbReference type="NCBI Taxonomy" id="762836"/>
    <lineage>
        <taxon>Bacteria</taxon>
        <taxon>Pseudomonadati</taxon>
        <taxon>Pseudomonadota</taxon>
        <taxon>Betaproteobacteria</taxon>
        <taxon>Burkholderiales</taxon>
        <taxon>Oxalobacteraceae</taxon>
        <taxon>Telluria group</taxon>
        <taxon>Duganella</taxon>
    </lineage>
</organism>
<keyword evidence="2" id="KW-1185">Reference proteome</keyword>
<dbReference type="AlphaFoldDB" id="A0A1E7WJH0"/>
<reference evidence="2" key="1">
    <citation type="journal article" date="2016" name="Front. Microbiol.">
        <title>Molecular Keys to the Janthinobacterium and Duganella spp. Interaction with the Plant Pathogen Fusarium graminearum.</title>
        <authorList>
            <person name="Haack F.S."/>
            <person name="Poehlein A."/>
            <person name="Kroger C."/>
            <person name="Voigt C.A."/>
            <person name="Piepenbring M."/>
            <person name="Bode H.B."/>
            <person name="Daniel R."/>
            <person name="Schafer W."/>
            <person name="Streit W.R."/>
        </authorList>
    </citation>
    <scope>NUCLEOTIDE SEQUENCE [LARGE SCALE GENOMIC DNA]</scope>
    <source>
        <strain evidence="2">T54</strain>
    </source>
</reference>